<sequence>MLLVTDKFSLQPGSFSAGQLILTDVSGTQVDGDVFDELVKLGVLAFKVPLPEMDLDVQLVADEESSVVTPLSPALSHSSLLGAETPLSPASSHSTDSTIIIDSTRRRRNQTGLMDQTDARLQVHGVLRANSKGEEIFKEYETTKTLKDATRKQMVNILVADMIELHGRIPPSSVRTNYALGIVTLFPYLKDPFSKHGYEHYYDPDGNTGFISWRIKTVQRHTLASSRGPSKNVLQDGPKNRRESLLTCQQLFGEECREAISTIRHSSDESVVKEKMRATSQYRQKMVGDFDASSSVLDVFPRFLDVPGLIDQDFSIMFGDEVSQRFLAKWSTFFKPKIIADCKTLKNMDELLSGTEPEPEDDNEWDSDISTILLLLHLLPPTSRGQKKTAKISSAQATSHLVRYLKEGASMTTFLEKADTRQPFMLCIGERKKNIQRFYLIIDRKPIACKAHSSVAAFDELFKAHYVFSLSYDEALCNFYTFIQTTIYNIDVGRAKESPRVKELRARLLREVGTE</sequence>
<reference evidence="1" key="1">
    <citation type="submission" date="2021-05" db="EMBL/GenBank/DDBJ databases">
        <authorList>
            <person name="Pan Q."/>
            <person name="Jouanno E."/>
            <person name="Zahm M."/>
            <person name="Klopp C."/>
            <person name="Cabau C."/>
            <person name="Louis A."/>
            <person name="Berthelot C."/>
            <person name="Parey E."/>
            <person name="Roest Crollius H."/>
            <person name="Montfort J."/>
            <person name="Robinson-Rechavi M."/>
            <person name="Bouchez O."/>
            <person name="Lampietro C."/>
            <person name="Lopez Roques C."/>
            <person name="Donnadieu C."/>
            <person name="Postlethwait J."/>
            <person name="Bobe J."/>
            <person name="Dillon D."/>
            <person name="Chandos A."/>
            <person name="von Hippel F."/>
            <person name="Guiguen Y."/>
        </authorList>
    </citation>
    <scope>NUCLEOTIDE SEQUENCE</scope>
    <source>
        <strain evidence="1">YG-Jan2019</strain>
    </source>
</reference>
<proteinExistence type="predicted"/>
<evidence type="ECO:0000313" key="2">
    <source>
        <dbReference type="Proteomes" id="UP001157502"/>
    </source>
</evidence>
<comment type="caution">
    <text evidence="1">The sequence shown here is derived from an EMBL/GenBank/DDBJ whole genome shotgun (WGS) entry which is preliminary data.</text>
</comment>
<dbReference type="Proteomes" id="UP001157502">
    <property type="component" value="Chromosome 20"/>
</dbReference>
<keyword evidence="2" id="KW-1185">Reference proteome</keyword>
<accession>A0ACC2FYX2</accession>
<gene>
    <name evidence="1" type="ORF">DPEC_G00237040</name>
</gene>
<name>A0ACC2FYX2_DALPE</name>
<evidence type="ECO:0000313" key="1">
    <source>
        <dbReference type="EMBL" id="KAJ7996435.1"/>
    </source>
</evidence>
<organism evidence="1 2">
    <name type="scientific">Dallia pectoralis</name>
    <name type="common">Alaska blackfish</name>
    <dbReference type="NCBI Taxonomy" id="75939"/>
    <lineage>
        <taxon>Eukaryota</taxon>
        <taxon>Metazoa</taxon>
        <taxon>Chordata</taxon>
        <taxon>Craniata</taxon>
        <taxon>Vertebrata</taxon>
        <taxon>Euteleostomi</taxon>
        <taxon>Actinopterygii</taxon>
        <taxon>Neopterygii</taxon>
        <taxon>Teleostei</taxon>
        <taxon>Protacanthopterygii</taxon>
        <taxon>Esociformes</taxon>
        <taxon>Umbridae</taxon>
        <taxon>Dallia</taxon>
    </lineage>
</organism>
<protein>
    <submittedName>
        <fullName evidence="1">Uncharacterized protein</fullName>
    </submittedName>
</protein>
<dbReference type="EMBL" id="CM055747">
    <property type="protein sequence ID" value="KAJ7996435.1"/>
    <property type="molecule type" value="Genomic_DNA"/>
</dbReference>